<evidence type="ECO:0000256" key="2">
    <source>
        <dbReference type="ARBA" id="ARBA00022679"/>
    </source>
</evidence>
<keyword evidence="2" id="KW-0808">Transferase</keyword>
<gene>
    <name evidence="7" type="ORF">CUNI_LOCUS21602</name>
</gene>
<dbReference type="InterPro" id="IPR011009">
    <property type="entry name" value="Kinase-like_dom_sf"/>
</dbReference>
<organism evidence="7 8">
    <name type="scientific">Candidula unifasciata</name>
    <dbReference type="NCBI Taxonomy" id="100452"/>
    <lineage>
        <taxon>Eukaryota</taxon>
        <taxon>Metazoa</taxon>
        <taxon>Spiralia</taxon>
        <taxon>Lophotrochozoa</taxon>
        <taxon>Mollusca</taxon>
        <taxon>Gastropoda</taxon>
        <taxon>Heterobranchia</taxon>
        <taxon>Euthyneura</taxon>
        <taxon>Panpulmonata</taxon>
        <taxon>Eupulmonata</taxon>
        <taxon>Stylommatophora</taxon>
        <taxon>Helicina</taxon>
        <taxon>Helicoidea</taxon>
        <taxon>Geomitridae</taxon>
        <taxon>Candidula</taxon>
    </lineage>
</organism>
<dbReference type="InterPro" id="IPR051852">
    <property type="entry name" value="Alpha-type_PK"/>
</dbReference>
<keyword evidence="5" id="KW-0067">ATP-binding</keyword>
<evidence type="ECO:0000313" key="7">
    <source>
        <dbReference type="EMBL" id="CAG5136044.1"/>
    </source>
</evidence>
<dbReference type="SMART" id="SM00811">
    <property type="entry name" value="Alpha_kinase"/>
    <property type="match status" value="1"/>
</dbReference>
<keyword evidence="8" id="KW-1185">Reference proteome</keyword>
<feature type="domain" description="Alpha-type protein kinase" evidence="6">
    <location>
        <begin position="61"/>
        <end position="382"/>
    </location>
</feature>
<dbReference type="AlphaFoldDB" id="A0A8S4A496"/>
<dbReference type="OrthoDB" id="301415at2759"/>
<protein>
    <recommendedName>
        <fullName evidence="6">Alpha-type protein kinase domain-containing protein</fullName>
    </recommendedName>
</protein>
<reference evidence="7" key="1">
    <citation type="submission" date="2021-04" db="EMBL/GenBank/DDBJ databases">
        <authorList>
            <consortium name="Molecular Ecology Group"/>
        </authorList>
    </citation>
    <scope>NUCLEOTIDE SEQUENCE</scope>
</reference>
<evidence type="ECO:0000259" key="6">
    <source>
        <dbReference type="PROSITE" id="PS51158"/>
    </source>
</evidence>
<dbReference type="SUPFAM" id="SSF56112">
    <property type="entry name" value="Protein kinase-like (PK-like)"/>
    <property type="match status" value="1"/>
</dbReference>
<dbReference type="PANTHER" id="PTHR45992">
    <property type="entry name" value="EUKARYOTIC ELONGATION FACTOR 2 KINASE-RELATED"/>
    <property type="match status" value="1"/>
</dbReference>
<dbReference type="Proteomes" id="UP000678393">
    <property type="component" value="Unassembled WGS sequence"/>
</dbReference>
<accession>A0A8S4A496</accession>
<evidence type="ECO:0000256" key="3">
    <source>
        <dbReference type="ARBA" id="ARBA00022741"/>
    </source>
</evidence>
<dbReference type="Gene3D" id="3.20.200.10">
    <property type="entry name" value="MHCK/EF2 kinase"/>
    <property type="match status" value="1"/>
</dbReference>
<dbReference type="GO" id="GO:0005524">
    <property type="term" value="F:ATP binding"/>
    <property type="evidence" value="ECO:0007669"/>
    <property type="project" value="UniProtKB-KW"/>
</dbReference>
<name>A0A8S4A496_9EUPU</name>
<sequence>MCLARDNVTHLSNPDSHGDVYTASFELFPFHEGSSYSFFMGIMNGNGPLRGHFCVVRAMLDKCAKARDWTYTLRRSYEAARLASEFNKLLGYVAVTVQIPILTQVETVSDFSCLFRCLKPHEKYLRPDEFVTIEPFLHEIFQNFDSSTKTSVVCAEDVDDEADEEDLGTCFCTHRKSTNLKSNDNDRNSNVCPSSAYRRSRDFDFTNDEDGAMGYCTSSSYRKSNIRNYKNNDKNASIYSPSEFEISIDEDFADEDDLGSCLCISAAFRKSKTRDCTNSEKFSDFESEALTPNCLLGNTPTNIATAFSHFSWHFTRKLLVCNLQGVSNGVSCTFTNPTIHSTSRQFGEGDGSIPAILEFFSSHRCSNICRKWDRCGYGSKPQRRVSFENQMGDSGCLSRLEPVKQQSPFLLRDNCLGTLL</sequence>
<evidence type="ECO:0000256" key="5">
    <source>
        <dbReference type="ARBA" id="ARBA00022840"/>
    </source>
</evidence>
<evidence type="ECO:0000313" key="8">
    <source>
        <dbReference type="Proteomes" id="UP000678393"/>
    </source>
</evidence>
<keyword evidence="1" id="KW-0723">Serine/threonine-protein kinase</keyword>
<keyword evidence="4" id="KW-0418">Kinase</keyword>
<proteinExistence type="predicted"/>
<dbReference type="EMBL" id="CAJHNH020008484">
    <property type="protein sequence ID" value="CAG5136044.1"/>
    <property type="molecule type" value="Genomic_DNA"/>
</dbReference>
<comment type="caution">
    <text evidence="7">The sequence shown here is derived from an EMBL/GenBank/DDBJ whole genome shotgun (WGS) entry which is preliminary data.</text>
</comment>
<dbReference type="InterPro" id="IPR004166">
    <property type="entry name" value="a-kinase_dom"/>
</dbReference>
<dbReference type="Pfam" id="PF02816">
    <property type="entry name" value="Alpha_kinase"/>
    <property type="match status" value="1"/>
</dbReference>
<keyword evidence="3" id="KW-0547">Nucleotide-binding</keyword>
<dbReference type="PROSITE" id="PS51158">
    <property type="entry name" value="ALPHA_KINASE"/>
    <property type="match status" value="1"/>
</dbReference>
<evidence type="ECO:0000256" key="1">
    <source>
        <dbReference type="ARBA" id="ARBA00022527"/>
    </source>
</evidence>
<evidence type="ECO:0000256" key="4">
    <source>
        <dbReference type="ARBA" id="ARBA00022777"/>
    </source>
</evidence>
<dbReference type="GO" id="GO:0004674">
    <property type="term" value="F:protein serine/threonine kinase activity"/>
    <property type="evidence" value="ECO:0007669"/>
    <property type="project" value="UniProtKB-KW"/>
</dbReference>